<evidence type="ECO:0000313" key="3">
    <source>
        <dbReference type="Proteomes" id="UP000355283"/>
    </source>
</evidence>
<dbReference type="PANTHER" id="PTHR12817">
    <property type="entry name" value="TRAFFICKING PROTEIN PARTICLE COMPLEX SUBUNIT 6B"/>
    <property type="match status" value="1"/>
</dbReference>
<evidence type="ECO:0008006" key="4">
    <source>
        <dbReference type="Google" id="ProtNLM"/>
    </source>
</evidence>
<organism evidence="2 3">
    <name type="scientific">Nannochloropsis salina CCMP1776</name>
    <dbReference type="NCBI Taxonomy" id="1027361"/>
    <lineage>
        <taxon>Eukaryota</taxon>
        <taxon>Sar</taxon>
        <taxon>Stramenopiles</taxon>
        <taxon>Ochrophyta</taxon>
        <taxon>Eustigmatophyceae</taxon>
        <taxon>Eustigmatales</taxon>
        <taxon>Monodopsidaceae</taxon>
        <taxon>Microchloropsis</taxon>
        <taxon>Microchloropsis salina</taxon>
    </lineage>
</organism>
<comment type="similarity">
    <text evidence="1">Belongs to the TRAPP small subunits family. BET3 subfamily.</text>
</comment>
<dbReference type="PANTHER" id="PTHR12817:SF0">
    <property type="entry name" value="GEO08327P1"/>
    <property type="match status" value="1"/>
</dbReference>
<dbReference type="InterPro" id="IPR007194">
    <property type="entry name" value="TRAPP_component"/>
</dbReference>
<dbReference type="GO" id="GO:0006888">
    <property type="term" value="P:endoplasmic reticulum to Golgi vesicle-mediated transport"/>
    <property type="evidence" value="ECO:0007669"/>
    <property type="project" value="TreeGrafter"/>
</dbReference>
<dbReference type="GO" id="GO:0005801">
    <property type="term" value="C:cis-Golgi network"/>
    <property type="evidence" value="ECO:0007669"/>
    <property type="project" value="TreeGrafter"/>
</dbReference>
<dbReference type="AlphaFoldDB" id="A0A4D9D4U6"/>
<evidence type="ECO:0000313" key="2">
    <source>
        <dbReference type="EMBL" id="TFJ86592.1"/>
    </source>
</evidence>
<reference evidence="2 3" key="1">
    <citation type="submission" date="2019-01" db="EMBL/GenBank/DDBJ databases">
        <title>Nuclear Genome Assembly of the Microalgal Biofuel strain Nannochloropsis salina CCMP1776.</title>
        <authorList>
            <person name="Hovde B."/>
        </authorList>
    </citation>
    <scope>NUCLEOTIDE SEQUENCE [LARGE SCALE GENOMIC DNA]</scope>
    <source>
        <strain evidence="2 3">CCMP1776</strain>
    </source>
</reference>
<dbReference type="Pfam" id="PF04051">
    <property type="entry name" value="TRAPP"/>
    <property type="match status" value="1"/>
</dbReference>
<dbReference type="GO" id="GO:0030008">
    <property type="term" value="C:TRAPP complex"/>
    <property type="evidence" value="ECO:0007669"/>
    <property type="project" value="TreeGrafter"/>
</dbReference>
<dbReference type="GO" id="GO:0005802">
    <property type="term" value="C:trans-Golgi network"/>
    <property type="evidence" value="ECO:0007669"/>
    <property type="project" value="TreeGrafter"/>
</dbReference>
<dbReference type="SUPFAM" id="SSF111126">
    <property type="entry name" value="Ligand-binding domain in the NO signalling and Golgi transport"/>
    <property type="match status" value="1"/>
</dbReference>
<dbReference type="InterPro" id="IPR024096">
    <property type="entry name" value="NO_sig/Golgi_transp_ligand-bd"/>
</dbReference>
<dbReference type="Proteomes" id="UP000355283">
    <property type="component" value="Unassembled WGS sequence"/>
</dbReference>
<dbReference type="Gene3D" id="3.30.1380.20">
    <property type="entry name" value="Trafficking protein particle complex subunit 3"/>
    <property type="match status" value="1"/>
</dbReference>
<accession>A0A4D9D4U6</accession>
<gene>
    <name evidence="2" type="ORF">NSK_002249</name>
</gene>
<dbReference type="EMBL" id="SDOX01000008">
    <property type="protein sequence ID" value="TFJ86592.1"/>
    <property type="molecule type" value="Genomic_DNA"/>
</dbReference>
<dbReference type="InterPro" id="IPR037992">
    <property type="entry name" value="TRAPPC6/Trs33"/>
</dbReference>
<dbReference type="CDD" id="cd14944">
    <property type="entry name" value="TRAPPC6A_Trs33"/>
    <property type="match status" value="1"/>
</dbReference>
<comment type="caution">
    <text evidence="2">The sequence shown here is derived from an EMBL/GenBank/DDBJ whole genome shotgun (WGS) entry which is preliminary data.</text>
</comment>
<dbReference type="OrthoDB" id="941624at2759"/>
<evidence type="ECO:0000256" key="1">
    <source>
        <dbReference type="ARBA" id="ARBA00006218"/>
    </source>
</evidence>
<name>A0A4D9D4U6_9STRA</name>
<keyword evidence="3" id="KW-1185">Reference proteome</keyword>
<protein>
    <recommendedName>
        <fullName evidence="4">Trafficking protein particle complex subunit</fullName>
    </recommendedName>
</protein>
<sequence>MAADLLKKPSSTSSQHQNKKVECADSLFDYLFAAMIDTLRTGGDQGPRKEELLAETVRAIGFDVGYRLAESIAQGRVLAAESLEVNVMKFICKEFWIEIFKKQIDKLQTNNQGVFVLRDAKFRWLAPFTANDESTRRAAATVLNFPCGLIKGALENLGINSTVQAEVAPAVPSCSFTIKIRRSGSGSSSSAPLSAR</sequence>
<proteinExistence type="inferred from homology"/>